<feature type="compositionally biased region" description="Polar residues" evidence="1">
    <location>
        <begin position="242"/>
        <end position="251"/>
    </location>
</feature>
<evidence type="ECO:0000313" key="4">
    <source>
        <dbReference type="EMBL" id="MCD7108094.1"/>
    </source>
</evidence>
<dbReference type="RefSeq" id="WP_231811897.1">
    <property type="nucleotide sequence ID" value="NZ_JAJOZR010000001.1"/>
</dbReference>
<dbReference type="InterPro" id="IPR021760">
    <property type="entry name" value="RepC_C"/>
</dbReference>
<dbReference type="NCBIfam" id="NF010396">
    <property type="entry name" value="PRK13824.1"/>
    <property type="match status" value="1"/>
</dbReference>
<dbReference type="Pfam" id="PF03428">
    <property type="entry name" value="RP-C"/>
    <property type="match status" value="1"/>
</dbReference>
<evidence type="ECO:0000256" key="1">
    <source>
        <dbReference type="SAM" id="MobiDB-lite"/>
    </source>
</evidence>
<comment type="caution">
    <text evidence="4">The sequence shown here is derived from an EMBL/GenBank/DDBJ whole genome shotgun (WGS) entry which is preliminary data.</text>
</comment>
<feature type="compositionally biased region" description="Polar residues" evidence="1">
    <location>
        <begin position="266"/>
        <end position="275"/>
    </location>
</feature>
<feature type="domain" description="Plasmid replication protein C C-terminal" evidence="3">
    <location>
        <begin position="295"/>
        <end position="394"/>
    </location>
</feature>
<reference evidence="4" key="1">
    <citation type="submission" date="2021-12" db="EMBL/GenBank/DDBJ databases">
        <authorList>
            <person name="Li Y."/>
        </authorList>
    </citation>
    <scope>NUCLEOTIDE SEQUENCE</scope>
    <source>
        <strain evidence="4">DKSPLA3</strain>
    </source>
</reference>
<organism evidence="4 5">
    <name type="scientific">Rhizobium quercicola</name>
    <dbReference type="NCBI Taxonomy" id="2901226"/>
    <lineage>
        <taxon>Bacteria</taxon>
        <taxon>Pseudomonadati</taxon>
        <taxon>Pseudomonadota</taxon>
        <taxon>Alphaproteobacteria</taxon>
        <taxon>Hyphomicrobiales</taxon>
        <taxon>Rhizobiaceae</taxon>
        <taxon>Rhizobium/Agrobacterium group</taxon>
        <taxon>Rhizobium</taxon>
    </lineage>
</organism>
<name>A0A9X1NQY2_9HYPH</name>
<dbReference type="EMBL" id="JAJOZR010000001">
    <property type="protein sequence ID" value="MCD7108094.1"/>
    <property type="molecule type" value="Genomic_DNA"/>
</dbReference>
<dbReference type="AlphaFoldDB" id="A0A9X1NQY2"/>
<evidence type="ECO:0000259" key="2">
    <source>
        <dbReference type="Pfam" id="PF03428"/>
    </source>
</evidence>
<feature type="domain" description="Plasmid replication protein C N-terminal" evidence="2">
    <location>
        <begin position="13"/>
        <end position="186"/>
    </location>
</feature>
<dbReference type="Gene3D" id="1.10.10.10">
    <property type="entry name" value="Winged helix-like DNA-binding domain superfamily/Winged helix DNA-binding domain"/>
    <property type="match status" value="1"/>
</dbReference>
<dbReference type="InterPro" id="IPR005090">
    <property type="entry name" value="RepC_N"/>
</dbReference>
<dbReference type="InterPro" id="IPR036388">
    <property type="entry name" value="WH-like_DNA-bd_sf"/>
</dbReference>
<keyword evidence="5" id="KW-1185">Reference proteome</keyword>
<gene>
    <name evidence="4" type="ORF">LRX75_03455</name>
</gene>
<dbReference type="Proteomes" id="UP001139089">
    <property type="component" value="Unassembled WGS sequence"/>
</dbReference>
<sequence>MDTDFVTTPFGRRPMTPAMLTGQSKARDVDATQSIDKWKLYRALCEARGRLGISDRTLALLNALLSFYPKTELSSETGLVVFPSNQQLSLRANGMAEQTIRRHLALLVNAGLIARKDSANGKRYSRRHGDGAVREAFGFSLAPLLARSCEIEAMARDVIAERIHLQNVRESLTICRRDIAKFIAMAETEKAPGAWRDHYATFRDIIDGIPRNPDIAIVTAALHDLRALRGLIINMLENWRDSQNPSANPSQNERHIQKSESHSSFDSEPEPTSNIADHRGEESAAVSTREPAVTLSLVLTVCPAIADYAPAQAIRDWRDLAAAANVVGRMFGISPSAYQAACATMGIIPTAVAVSCILERSEHIQSPGGYLRHLTRQSQAGSFSAAQMLMGLMKTRGETETTRVRH</sequence>
<evidence type="ECO:0000313" key="5">
    <source>
        <dbReference type="Proteomes" id="UP001139089"/>
    </source>
</evidence>
<evidence type="ECO:0000259" key="3">
    <source>
        <dbReference type="Pfam" id="PF11800"/>
    </source>
</evidence>
<dbReference type="NCBIfam" id="NF040974">
    <property type="entry name" value="RepABC_RepC"/>
    <property type="match status" value="1"/>
</dbReference>
<feature type="compositionally biased region" description="Basic and acidic residues" evidence="1">
    <location>
        <begin position="252"/>
        <end position="265"/>
    </location>
</feature>
<dbReference type="Pfam" id="PF11800">
    <property type="entry name" value="RP-C_C"/>
    <property type="match status" value="1"/>
</dbReference>
<protein>
    <submittedName>
        <fullName evidence="4">Replication initiation protein RepC</fullName>
    </submittedName>
</protein>
<accession>A0A9X1NQY2</accession>
<feature type="region of interest" description="Disordered" evidence="1">
    <location>
        <begin position="242"/>
        <end position="287"/>
    </location>
</feature>
<proteinExistence type="predicted"/>
<dbReference type="InterPro" id="IPR047611">
    <property type="entry name" value="RepABC_RepC"/>
</dbReference>